<dbReference type="SUPFAM" id="SSF55174">
    <property type="entry name" value="Alpha-L RNA-binding motif"/>
    <property type="match status" value="1"/>
</dbReference>
<dbReference type="Pfam" id="PF00849">
    <property type="entry name" value="PseudoU_synth_2"/>
    <property type="match status" value="1"/>
</dbReference>
<dbReference type="Gene3D" id="3.10.290.10">
    <property type="entry name" value="RNA-binding S4 domain"/>
    <property type="match status" value="1"/>
</dbReference>
<feature type="compositionally biased region" description="Basic and acidic residues" evidence="5">
    <location>
        <begin position="19"/>
        <end position="77"/>
    </location>
</feature>
<dbReference type="PROSITE" id="PS50889">
    <property type="entry name" value="S4"/>
    <property type="match status" value="1"/>
</dbReference>
<dbReference type="GO" id="GO:0003723">
    <property type="term" value="F:RNA binding"/>
    <property type="evidence" value="ECO:0007669"/>
    <property type="project" value="UniProtKB-KW"/>
</dbReference>
<evidence type="ECO:0000313" key="7">
    <source>
        <dbReference type="EMBL" id="AMQ55066.1"/>
    </source>
</evidence>
<feature type="domain" description="RNA-binding S4" evidence="6">
    <location>
        <begin position="257"/>
        <end position="324"/>
    </location>
</feature>
<dbReference type="KEGG" id="alm:AO498_01590"/>
<feature type="region of interest" description="Disordered" evidence="5">
    <location>
        <begin position="1"/>
        <end position="226"/>
    </location>
</feature>
<evidence type="ECO:0000256" key="2">
    <source>
        <dbReference type="ARBA" id="ARBA00023235"/>
    </source>
</evidence>
<dbReference type="Proteomes" id="UP000073816">
    <property type="component" value="Chromosome"/>
</dbReference>
<dbReference type="GO" id="GO:0000455">
    <property type="term" value="P:enzyme-directed rRNA pseudouridine synthesis"/>
    <property type="evidence" value="ECO:0007669"/>
    <property type="project" value="UniProtKB-ARBA"/>
</dbReference>
<dbReference type="PANTHER" id="PTHR47683">
    <property type="entry name" value="PSEUDOURIDINE SYNTHASE FAMILY PROTEIN-RELATED"/>
    <property type="match status" value="1"/>
</dbReference>
<evidence type="ECO:0000259" key="6">
    <source>
        <dbReference type="SMART" id="SM00363"/>
    </source>
</evidence>
<keyword evidence="3" id="KW-0694">RNA-binding</keyword>
<dbReference type="PANTHER" id="PTHR47683:SF2">
    <property type="entry name" value="RNA-BINDING S4 DOMAIN-CONTAINING PROTEIN"/>
    <property type="match status" value="1"/>
</dbReference>
<evidence type="ECO:0000256" key="4">
    <source>
        <dbReference type="RuleBase" id="RU003887"/>
    </source>
</evidence>
<dbReference type="InterPro" id="IPR018496">
    <property type="entry name" value="PsdUridine_synth_RsuA/RluB_CS"/>
</dbReference>
<protein>
    <recommendedName>
        <fullName evidence="4">Pseudouridine synthase</fullName>
        <ecNumber evidence="4">5.4.99.-</ecNumber>
    </recommendedName>
</protein>
<dbReference type="InterPro" id="IPR000748">
    <property type="entry name" value="PsdUridine_synth_RsuA/RluB/E/F"/>
</dbReference>
<dbReference type="SUPFAM" id="SSF55120">
    <property type="entry name" value="Pseudouridine synthase"/>
    <property type="match status" value="1"/>
</dbReference>
<proteinExistence type="inferred from homology"/>
<dbReference type="Gene3D" id="3.30.70.580">
    <property type="entry name" value="Pseudouridine synthase I, catalytic domain, N-terminal subdomain"/>
    <property type="match status" value="1"/>
</dbReference>
<dbReference type="CDD" id="cd00165">
    <property type="entry name" value="S4"/>
    <property type="match status" value="1"/>
</dbReference>
<dbReference type="EMBL" id="CP012836">
    <property type="protein sequence ID" value="AMQ55066.1"/>
    <property type="molecule type" value="Genomic_DNA"/>
</dbReference>
<dbReference type="STRING" id="1727163.AO498_01590"/>
<evidence type="ECO:0000313" key="8">
    <source>
        <dbReference type="Proteomes" id="UP000073816"/>
    </source>
</evidence>
<dbReference type="Pfam" id="PF01479">
    <property type="entry name" value="S4"/>
    <property type="match status" value="1"/>
</dbReference>
<evidence type="ECO:0000256" key="5">
    <source>
        <dbReference type="SAM" id="MobiDB-lite"/>
    </source>
</evidence>
<dbReference type="AlphaFoldDB" id="A0A142EIW1"/>
<dbReference type="PATRIC" id="fig|1727163.4.peg.330"/>
<sequence>MKKNNPRKPFFNQDNQSSDDSKFSKKDSSTSRGSKFESKNEGFDSRKKSFGKGDDRFAKSNFSKKAEGKPAFKKWGEENPSSGEKFGSKSKGKFFKDDRSNDPKPAFSKRNDSNDERKSFGEKRFGKEGGEFKKKFEPKSESGYKKSFGEKSDRVRKDDFGSKRFDQGEGAKKPFKKNFSDDSSSKKEEGKLVYKGRGRDQKPVFGIEKPKYGEDKGTTKRGFGKNRPKKFEVDIERPEYNFEHIPQNKKSNEDGAIRLNKYIANSGICSRREADELISSGQISVNGEVIKEMGHKVKKSDRVVFQGKRINPEKPVYVLLNKPKDFITTTEDPMERKTVMRLVENACEERIFPVGRLDRNTTGLLLFTNDGELAAKLSHPSNEIKKIYQVTLDKPLTYKDEEEILEGLTLEDGEAKVDDMQVLSADRKILGLEIHIGRNRIVRRIFAHLGYEVVGLDRVMYAGLDKKDLKRGHYRFLTEKEVIRLKYYV</sequence>
<gene>
    <name evidence="7" type="ORF">AO498_01590</name>
</gene>
<accession>A0A142EIW1</accession>
<dbReference type="InterPro" id="IPR020094">
    <property type="entry name" value="TruA/RsuA/RluB/E/F_N"/>
</dbReference>
<organism evidence="7 8">
    <name type="scientific">Algoriphagus sanaruensis</name>
    <dbReference type="NCBI Taxonomy" id="1727163"/>
    <lineage>
        <taxon>Bacteria</taxon>
        <taxon>Pseudomonadati</taxon>
        <taxon>Bacteroidota</taxon>
        <taxon>Cytophagia</taxon>
        <taxon>Cytophagales</taxon>
        <taxon>Cyclobacteriaceae</taxon>
        <taxon>Algoriphagus</taxon>
    </lineage>
</organism>
<dbReference type="NCBIfam" id="TIGR00093">
    <property type="entry name" value="pseudouridine synthase"/>
    <property type="match status" value="1"/>
</dbReference>
<dbReference type="InterPro" id="IPR002942">
    <property type="entry name" value="S4_RNA-bd"/>
</dbReference>
<keyword evidence="2 4" id="KW-0413">Isomerase</keyword>
<reference evidence="8" key="1">
    <citation type="submission" date="2015-09" db="EMBL/GenBank/DDBJ databases">
        <title>Complete sequence of Algoriphagus sp. M8-2.</title>
        <authorList>
            <person name="Shintani M."/>
        </authorList>
    </citation>
    <scope>NUCLEOTIDE SEQUENCE [LARGE SCALE GENOMIC DNA]</scope>
    <source>
        <strain evidence="8">M8-2</strain>
    </source>
</reference>
<dbReference type="InterPro" id="IPR036986">
    <property type="entry name" value="S4_RNA-bd_sf"/>
</dbReference>
<name>A0A142EIW1_9BACT</name>
<dbReference type="InterPro" id="IPR042092">
    <property type="entry name" value="PsdUridine_s_RsuA/RluB/E/F_cat"/>
</dbReference>
<dbReference type="EC" id="5.4.99.-" evidence="4"/>
<dbReference type="Gene3D" id="3.30.70.1560">
    <property type="entry name" value="Alpha-L RNA-binding motif"/>
    <property type="match status" value="1"/>
</dbReference>
<dbReference type="GO" id="GO:0120159">
    <property type="term" value="F:rRNA pseudouridine synthase activity"/>
    <property type="evidence" value="ECO:0007669"/>
    <property type="project" value="UniProtKB-ARBA"/>
</dbReference>
<dbReference type="InterPro" id="IPR020103">
    <property type="entry name" value="PsdUridine_synth_cat_dom_sf"/>
</dbReference>
<evidence type="ECO:0000256" key="3">
    <source>
        <dbReference type="PROSITE-ProRule" id="PRU00182"/>
    </source>
</evidence>
<evidence type="ECO:0000256" key="1">
    <source>
        <dbReference type="ARBA" id="ARBA00008348"/>
    </source>
</evidence>
<reference evidence="7 8" key="2">
    <citation type="journal article" date="2016" name="Genome Announc.">
        <title>Complete Genome Sequence of Algoriphagus sp. Strain M8-2, Isolated from a Brackish Lake.</title>
        <authorList>
            <person name="Muraguchi Y."/>
            <person name="Kushimoto K."/>
            <person name="Ohtsubo Y."/>
            <person name="Suzuki T."/>
            <person name="Dohra H."/>
            <person name="Kimbara K."/>
            <person name="Shintani M."/>
        </authorList>
    </citation>
    <scope>NUCLEOTIDE SEQUENCE [LARGE SCALE GENOMIC DNA]</scope>
    <source>
        <strain evidence="7 8">M8-2</strain>
    </source>
</reference>
<dbReference type="PROSITE" id="PS01149">
    <property type="entry name" value="PSI_RSU"/>
    <property type="match status" value="1"/>
</dbReference>
<dbReference type="CDD" id="cd02870">
    <property type="entry name" value="PseudoU_synth_RsuA_like"/>
    <property type="match status" value="1"/>
</dbReference>
<dbReference type="SMART" id="SM00363">
    <property type="entry name" value="S4"/>
    <property type="match status" value="1"/>
</dbReference>
<dbReference type="FunFam" id="3.10.290.10:FF:000003">
    <property type="entry name" value="Pseudouridine synthase"/>
    <property type="match status" value="1"/>
</dbReference>
<dbReference type="OrthoDB" id="1012272at2"/>
<feature type="compositionally biased region" description="Basic and acidic residues" evidence="5">
    <location>
        <begin position="109"/>
        <end position="218"/>
    </location>
</feature>
<keyword evidence="8" id="KW-1185">Reference proteome</keyword>
<comment type="similarity">
    <text evidence="1 4">Belongs to the pseudouridine synthase RsuA family.</text>
</comment>
<dbReference type="RefSeq" id="WP_082792170.1">
    <property type="nucleotide sequence ID" value="NZ_CP012836.1"/>
</dbReference>
<dbReference type="InterPro" id="IPR050343">
    <property type="entry name" value="RsuA_PseudoU_synthase"/>
</dbReference>
<dbReference type="InterPro" id="IPR006145">
    <property type="entry name" value="PsdUridine_synth_RsuA/RluA"/>
</dbReference>